<dbReference type="AlphaFoldDB" id="A0AAU7JJL4"/>
<dbReference type="GO" id="GO:0005886">
    <property type="term" value="C:plasma membrane"/>
    <property type="evidence" value="ECO:0007669"/>
    <property type="project" value="UniProtKB-SubCell"/>
</dbReference>
<evidence type="ECO:0000256" key="4">
    <source>
        <dbReference type="ARBA" id="ARBA00022989"/>
    </source>
</evidence>
<evidence type="ECO:0000259" key="8">
    <source>
        <dbReference type="Pfam" id="PF02706"/>
    </source>
</evidence>
<sequence length="600" mass="64636">MLLTNPRITGGRALHPEAGADQEVLDLSSLVAFLRRSAPITLMSLLICVGLGLAYIAFIPARYTARTTLLLDVKKPRAVQDQDAIPTNVAELGYIESQVVVLQSSTIMERVVEKLSLTDDGEFNGALESRSAWARICPPQWMACPRPVADDHEARLRSAVDHMRQLVVVQRIGASQVIEINVTMHDKIKAAAIANAMVDSYMDAQSASANRLTREAITWLEQRIEDLRKQALEADRHLQEFKNGNAGPVDPTRRAFMLRELLSTSENQQALYQGFLSRYAQTAQQLSFPLSDVRVLTAATPPTTRSGPSNLALLAISGMSGLLLGLAIAAVRERLDQSIWTADDLERTAGLPCLGAFPPIIASRRSEQARKPRHGVHPVPSGFEPAWMREVLRRPNSDYSRAIGLLLAKFETQMKNSGSAVIGVARIGDDPRQCAIASNLALLAASVGRNVLLVDADCRGAHLTRSFSPNASVGALGVAASAGSIGKVVVRDDATGLAFLPCRPQESGEDTDAPATSPDWIAHVIAQARLIYALVIVDLPGSLESADLYRAVDAIDDLVLVFKAGEVTPALIAEPARALRGFEDHITGLVLTDAGRGRSG</sequence>
<evidence type="ECO:0000256" key="1">
    <source>
        <dbReference type="ARBA" id="ARBA00004651"/>
    </source>
</evidence>
<keyword evidence="5 7" id="KW-0472">Membrane</keyword>
<evidence type="ECO:0000313" key="9">
    <source>
        <dbReference type="EMBL" id="XBO40420.1"/>
    </source>
</evidence>
<proteinExistence type="predicted"/>
<dbReference type="PANTHER" id="PTHR32309">
    <property type="entry name" value="TYROSINE-PROTEIN KINASE"/>
    <property type="match status" value="1"/>
</dbReference>
<evidence type="ECO:0000256" key="5">
    <source>
        <dbReference type="ARBA" id="ARBA00023136"/>
    </source>
</evidence>
<keyword evidence="2" id="KW-1003">Cell membrane</keyword>
<name>A0AAU7JJL4_9HYPH</name>
<dbReference type="InterPro" id="IPR003856">
    <property type="entry name" value="LPS_length_determ_N"/>
</dbReference>
<dbReference type="PANTHER" id="PTHR32309:SF13">
    <property type="entry name" value="FERRIC ENTEROBACTIN TRANSPORT PROTEIN FEPE"/>
    <property type="match status" value="1"/>
</dbReference>
<dbReference type="Pfam" id="PF02706">
    <property type="entry name" value="Wzz"/>
    <property type="match status" value="1"/>
</dbReference>
<feature type="transmembrane region" description="Helical" evidence="7">
    <location>
        <begin position="311"/>
        <end position="331"/>
    </location>
</feature>
<evidence type="ECO:0000256" key="7">
    <source>
        <dbReference type="SAM" id="Phobius"/>
    </source>
</evidence>
<keyword evidence="6" id="KW-0175">Coiled coil</keyword>
<keyword evidence="3 7" id="KW-0812">Transmembrane</keyword>
<dbReference type="EMBL" id="CP157484">
    <property type="protein sequence ID" value="XBO40420.1"/>
    <property type="molecule type" value="Genomic_DNA"/>
</dbReference>
<protein>
    <submittedName>
        <fullName evidence="9">Wzz/FepE/Etk N-terminal domain-containing protein</fullName>
    </submittedName>
</protein>
<organism evidence="9">
    <name type="scientific">Alsobacter sp. KACC 23698</name>
    <dbReference type="NCBI Taxonomy" id="3149229"/>
    <lineage>
        <taxon>Bacteria</taxon>
        <taxon>Pseudomonadati</taxon>
        <taxon>Pseudomonadota</taxon>
        <taxon>Alphaproteobacteria</taxon>
        <taxon>Hyphomicrobiales</taxon>
        <taxon>Alsobacteraceae</taxon>
        <taxon>Alsobacter</taxon>
    </lineage>
</organism>
<evidence type="ECO:0000256" key="6">
    <source>
        <dbReference type="SAM" id="Coils"/>
    </source>
</evidence>
<keyword evidence="4 7" id="KW-1133">Transmembrane helix</keyword>
<dbReference type="InterPro" id="IPR027417">
    <property type="entry name" value="P-loop_NTPase"/>
</dbReference>
<dbReference type="SUPFAM" id="SSF52540">
    <property type="entry name" value="P-loop containing nucleoside triphosphate hydrolases"/>
    <property type="match status" value="1"/>
</dbReference>
<reference evidence="9" key="1">
    <citation type="submission" date="2024-05" db="EMBL/GenBank/DDBJ databases">
        <authorList>
            <person name="Kim S."/>
            <person name="Heo J."/>
            <person name="Choi H."/>
            <person name="Choi Y."/>
            <person name="Kwon S.-W."/>
            <person name="Kim Y."/>
        </authorList>
    </citation>
    <scope>NUCLEOTIDE SEQUENCE</scope>
    <source>
        <strain evidence="9">KACC 23698</strain>
    </source>
</reference>
<evidence type="ECO:0000256" key="3">
    <source>
        <dbReference type="ARBA" id="ARBA00022692"/>
    </source>
</evidence>
<dbReference type="RefSeq" id="WP_406857279.1">
    <property type="nucleotide sequence ID" value="NZ_CP157484.1"/>
</dbReference>
<dbReference type="Gene3D" id="3.40.50.300">
    <property type="entry name" value="P-loop containing nucleotide triphosphate hydrolases"/>
    <property type="match status" value="1"/>
</dbReference>
<feature type="coiled-coil region" evidence="6">
    <location>
        <begin position="210"/>
        <end position="244"/>
    </location>
</feature>
<evidence type="ECO:0000256" key="2">
    <source>
        <dbReference type="ARBA" id="ARBA00022475"/>
    </source>
</evidence>
<dbReference type="GO" id="GO:0004713">
    <property type="term" value="F:protein tyrosine kinase activity"/>
    <property type="evidence" value="ECO:0007669"/>
    <property type="project" value="TreeGrafter"/>
</dbReference>
<dbReference type="InterPro" id="IPR050445">
    <property type="entry name" value="Bact_polysacc_biosynth/exp"/>
</dbReference>
<gene>
    <name evidence="9" type="ORF">ABEG18_06540</name>
</gene>
<comment type="subcellular location">
    <subcellularLocation>
        <location evidence="1">Cell membrane</location>
        <topology evidence="1">Multi-pass membrane protein</topology>
    </subcellularLocation>
</comment>
<feature type="domain" description="Polysaccharide chain length determinant N-terminal" evidence="8">
    <location>
        <begin position="25"/>
        <end position="115"/>
    </location>
</feature>
<accession>A0AAU7JJL4</accession>
<feature type="transmembrane region" description="Helical" evidence="7">
    <location>
        <begin position="38"/>
        <end position="58"/>
    </location>
</feature>